<evidence type="ECO:0000313" key="7">
    <source>
        <dbReference type="Proteomes" id="UP000518752"/>
    </source>
</evidence>
<protein>
    <submittedName>
        <fullName evidence="6">Uncharacterized protein</fullName>
    </submittedName>
</protein>
<proteinExistence type="predicted"/>
<comment type="caution">
    <text evidence="6">The sequence shown here is derived from an EMBL/GenBank/DDBJ whole genome shotgun (WGS) entry which is preliminary data.</text>
</comment>
<dbReference type="EMBL" id="JAACJN010000024">
    <property type="protein sequence ID" value="KAF5389076.1"/>
    <property type="molecule type" value="Genomic_DNA"/>
</dbReference>
<evidence type="ECO:0000313" key="6">
    <source>
        <dbReference type="EMBL" id="KAF5389076.1"/>
    </source>
</evidence>
<dbReference type="CDD" id="cd13965">
    <property type="entry name" value="PT_UbiA_3"/>
    <property type="match status" value="1"/>
</dbReference>
<dbReference type="Proteomes" id="UP000518752">
    <property type="component" value="Unassembled WGS sequence"/>
</dbReference>
<keyword evidence="3 5" id="KW-1133">Transmembrane helix</keyword>
<organism evidence="6 7">
    <name type="scientific">Collybiopsis confluens</name>
    <dbReference type="NCBI Taxonomy" id="2823264"/>
    <lineage>
        <taxon>Eukaryota</taxon>
        <taxon>Fungi</taxon>
        <taxon>Dikarya</taxon>
        <taxon>Basidiomycota</taxon>
        <taxon>Agaricomycotina</taxon>
        <taxon>Agaricomycetes</taxon>
        <taxon>Agaricomycetidae</taxon>
        <taxon>Agaricales</taxon>
        <taxon>Marasmiineae</taxon>
        <taxon>Omphalotaceae</taxon>
        <taxon>Collybiopsis</taxon>
    </lineage>
</organism>
<dbReference type="GO" id="GO:0016020">
    <property type="term" value="C:membrane"/>
    <property type="evidence" value="ECO:0007669"/>
    <property type="project" value="UniProtKB-SubCell"/>
</dbReference>
<evidence type="ECO:0000256" key="3">
    <source>
        <dbReference type="ARBA" id="ARBA00022989"/>
    </source>
</evidence>
<feature type="transmembrane region" description="Helical" evidence="5">
    <location>
        <begin position="57"/>
        <end position="77"/>
    </location>
</feature>
<feature type="transmembrane region" description="Helical" evidence="5">
    <location>
        <begin position="276"/>
        <end position="294"/>
    </location>
</feature>
<accession>A0A8H5MCX5</accession>
<dbReference type="OrthoDB" id="434972at2759"/>
<evidence type="ECO:0000256" key="1">
    <source>
        <dbReference type="ARBA" id="ARBA00004141"/>
    </source>
</evidence>
<dbReference type="Pfam" id="PF01040">
    <property type="entry name" value="UbiA"/>
    <property type="match status" value="1"/>
</dbReference>
<dbReference type="InterPro" id="IPR044878">
    <property type="entry name" value="UbiA_sf"/>
</dbReference>
<evidence type="ECO:0000256" key="4">
    <source>
        <dbReference type="ARBA" id="ARBA00023136"/>
    </source>
</evidence>
<dbReference type="Gene3D" id="1.20.120.1780">
    <property type="entry name" value="UbiA prenyltransferase"/>
    <property type="match status" value="1"/>
</dbReference>
<keyword evidence="7" id="KW-1185">Reference proteome</keyword>
<reference evidence="6 7" key="1">
    <citation type="journal article" date="2020" name="ISME J.">
        <title>Uncovering the hidden diversity of litter-decomposition mechanisms in mushroom-forming fungi.</title>
        <authorList>
            <person name="Floudas D."/>
            <person name="Bentzer J."/>
            <person name="Ahren D."/>
            <person name="Johansson T."/>
            <person name="Persson P."/>
            <person name="Tunlid A."/>
        </authorList>
    </citation>
    <scope>NUCLEOTIDE SEQUENCE [LARGE SCALE GENOMIC DNA]</scope>
    <source>
        <strain evidence="6 7">CBS 406.79</strain>
    </source>
</reference>
<feature type="transmembrane region" description="Helical" evidence="5">
    <location>
        <begin position="109"/>
        <end position="135"/>
    </location>
</feature>
<dbReference type="InterPro" id="IPR050475">
    <property type="entry name" value="Prenyltransferase_related"/>
</dbReference>
<name>A0A8H5MCX5_9AGAR</name>
<dbReference type="AlphaFoldDB" id="A0A8H5MCX5"/>
<dbReference type="Gene3D" id="1.10.357.140">
    <property type="entry name" value="UbiA prenyltransferase"/>
    <property type="match status" value="1"/>
</dbReference>
<dbReference type="GO" id="GO:0016765">
    <property type="term" value="F:transferase activity, transferring alkyl or aryl (other than methyl) groups"/>
    <property type="evidence" value="ECO:0007669"/>
    <property type="project" value="InterPro"/>
</dbReference>
<comment type="subcellular location">
    <subcellularLocation>
        <location evidence="1">Membrane</location>
        <topology evidence="1">Multi-pass membrane protein</topology>
    </subcellularLocation>
</comment>
<dbReference type="PANTHER" id="PTHR42723:SF1">
    <property type="entry name" value="CHLOROPHYLL SYNTHASE, CHLOROPLASTIC"/>
    <property type="match status" value="1"/>
</dbReference>
<dbReference type="InterPro" id="IPR000537">
    <property type="entry name" value="UbiA_prenyltransferase"/>
</dbReference>
<evidence type="ECO:0000256" key="2">
    <source>
        <dbReference type="ARBA" id="ARBA00022692"/>
    </source>
</evidence>
<gene>
    <name evidence="6" type="ORF">D9757_004970</name>
</gene>
<feature type="transmembrane region" description="Helical" evidence="5">
    <location>
        <begin position="233"/>
        <end position="256"/>
    </location>
</feature>
<sequence>MRKSSVIKKISAPVDALAREIDVFLGFSWRDWSTTIIPGSLFIIGAIRTLPDEWSMIRSYLCLIFWLTSWVYFFTLSNQIVGVEEDRINKPDRPLPSGKVTLAGAKKRWLVAFAAFASNAIFNLSLTVEVIVWILTTATLTVTPLGNHWFVKSSLAMATGTWALLRGSWKSIIPLTPETERYVLAISFWMGLLTQIQDLRDIEGDTATGRYTLPIAAGDLESRLIISYIFMPLSLLGLWVGGILPLAPVLLFAAHIFMGYRVLQSKNGPRYDHKTYMVHTYTFCLVLGITAIDGQEGMKVLLCRLPSPSQ</sequence>
<evidence type="ECO:0000256" key="5">
    <source>
        <dbReference type="SAM" id="Phobius"/>
    </source>
</evidence>
<dbReference type="PANTHER" id="PTHR42723">
    <property type="entry name" value="CHLOROPHYLL SYNTHASE"/>
    <property type="match status" value="1"/>
</dbReference>
<keyword evidence="2 5" id="KW-0812">Transmembrane</keyword>
<keyword evidence="4 5" id="KW-0472">Membrane</keyword>